<evidence type="ECO:0000313" key="2">
    <source>
        <dbReference type="Proteomes" id="UP000325211"/>
    </source>
</evidence>
<proteinExistence type="predicted"/>
<sequence length="100" mass="11324">MDSEPLQIPLDRLRQAFELALQHIEASAGDAVALEHDYFWSIPGDELYDVPNEPRTITIGQLSESWQHLEDLLADPNRAVGHHLLWLADVLRAIGQDTTR</sequence>
<evidence type="ECO:0000313" key="1">
    <source>
        <dbReference type="EMBL" id="QES46980.1"/>
    </source>
</evidence>
<reference evidence="1 2" key="1">
    <citation type="submission" date="2018-05" db="EMBL/GenBank/DDBJ databases">
        <title>Streptomyces venezuelae.</title>
        <authorList>
            <person name="Kim W."/>
            <person name="Lee N."/>
            <person name="Cho B.-K."/>
        </authorList>
    </citation>
    <scope>NUCLEOTIDE SEQUENCE [LARGE SCALE GENOMIC DNA]</scope>
    <source>
        <strain evidence="1 2">ATCC 21782</strain>
    </source>
</reference>
<dbReference type="EMBL" id="CP029190">
    <property type="protein sequence ID" value="QES46980.1"/>
    <property type="molecule type" value="Genomic_DNA"/>
</dbReference>
<dbReference type="Proteomes" id="UP000325211">
    <property type="component" value="Chromosome"/>
</dbReference>
<accession>A0A5P2CXJ7</accession>
<dbReference type="OrthoDB" id="5521008at2"/>
<dbReference type="AlphaFoldDB" id="A0A5P2CXJ7"/>
<gene>
    <name evidence="1" type="ORF">DEJ50_03040</name>
</gene>
<name>A0A5P2CXJ7_STRVZ</name>
<protein>
    <submittedName>
        <fullName evidence="1">Uncharacterized protein</fullName>
    </submittedName>
</protein>
<organism evidence="1 2">
    <name type="scientific">Streptomyces venezuelae</name>
    <dbReference type="NCBI Taxonomy" id="54571"/>
    <lineage>
        <taxon>Bacteria</taxon>
        <taxon>Bacillati</taxon>
        <taxon>Actinomycetota</taxon>
        <taxon>Actinomycetes</taxon>
        <taxon>Kitasatosporales</taxon>
        <taxon>Streptomycetaceae</taxon>
        <taxon>Streptomyces</taxon>
    </lineage>
</organism>
<dbReference type="RefSeq" id="WP_150205860.1">
    <property type="nucleotide sequence ID" value="NZ_CP029190.1"/>
</dbReference>